<dbReference type="Proteomes" id="UP001143463">
    <property type="component" value="Unassembled WGS sequence"/>
</dbReference>
<protein>
    <submittedName>
        <fullName evidence="2">Uncharacterized protein</fullName>
    </submittedName>
</protein>
<dbReference type="AlphaFoldDB" id="A0A9W6KX80"/>
<dbReference type="InterPro" id="IPR045647">
    <property type="entry name" value="DUF6401"/>
</dbReference>
<evidence type="ECO:0000313" key="3">
    <source>
        <dbReference type="Proteomes" id="UP001143463"/>
    </source>
</evidence>
<feature type="compositionally biased region" description="Polar residues" evidence="1">
    <location>
        <begin position="62"/>
        <end position="79"/>
    </location>
</feature>
<name>A0A9W6KX80_9PSEU</name>
<proteinExistence type="predicted"/>
<sequence>MRLAERSRRIGATTAASGPPVLVTATYIALLGALALAAALASGLGGRDVRERPARIPDPLMTVSTAPRPSDGTARTSASGGRAEPHLSRSPQPTGGDVRRRTPRLTCGIVSDAARPLASRPVPRTLRSARRWLRALHDELGTAGLAAAAALPGLAAAIDQHAAAVHDATTIGLEASAAVAGLLLLAGYAHGVLTEARAHGWHPPAAGPRGWSRADWTSVRLAAICALSTHPEHVRTADLPPWPRTITPPSA</sequence>
<gene>
    <name evidence="2" type="ORF">GCM10017577_08010</name>
</gene>
<accession>A0A9W6KX80</accession>
<reference evidence="2" key="1">
    <citation type="journal article" date="2014" name="Int. J. Syst. Evol. Microbiol.">
        <title>Complete genome sequence of Corynebacterium casei LMG S-19264T (=DSM 44701T), isolated from a smear-ripened cheese.</title>
        <authorList>
            <consortium name="US DOE Joint Genome Institute (JGI-PGF)"/>
            <person name="Walter F."/>
            <person name="Albersmeier A."/>
            <person name="Kalinowski J."/>
            <person name="Ruckert C."/>
        </authorList>
    </citation>
    <scope>NUCLEOTIDE SEQUENCE</scope>
    <source>
        <strain evidence="2">VKM Ac-1069</strain>
    </source>
</reference>
<organism evidence="2 3">
    <name type="scientific">Pseudonocardia halophobica</name>
    <dbReference type="NCBI Taxonomy" id="29401"/>
    <lineage>
        <taxon>Bacteria</taxon>
        <taxon>Bacillati</taxon>
        <taxon>Actinomycetota</taxon>
        <taxon>Actinomycetes</taxon>
        <taxon>Pseudonocardiales</taxon>
        <taxon>Pseudonocardiaceae</taxon>
        <taxon>Pseudonocardia</taxon>
    </lineage>
</organism>
<comment type="caution">
    <text evidence="2">The sequence shown here is derived from an EMBL/GenBank/DDBJ whole genome shotgun (WGS) entry which is preliminary data.</text>
</comment>
<evidence type="ECO:0000256" key="1">
    <source>
        <dbReference type="SAM" id="MobiDB-lite"/>
    </source>
</evidence>
<dbReference type="EMBL" id="BSFQ01000002">
    <property type="protein sequence ID" value="GLL09661.1"/>
    <property type="molecule type" value="Genomic_DNA"/>
</dbReference>
<evidence type="ECO:0000313" key="2">
    <source>
        <dbReference type="EMBL" id="GLL09661.1"/>
    </source>
</evidence>
<feature type="region of interest" description="Disordered" evidence="1">
    <location>
        <begin position="47"/>
        <end position="105"/>
    </location>
</feature>
<reference evidence="2" key="2">
    <citation type="submission" date="2023-01" db="EMBL/GenBank/DDBJ databases">
        <authorList>
            <person name="Sun Q."/>
            <person name="Evtushenko L."/>
        </authorList>
    </citation>
    <scope>NUCLEOTIDE SEQUENCE</scope>
    <source>
        <strain evidence="2">VKM Ac-1069</strain>
    </source>
</reference>
<keyword evidence="3" id="KW-1185">Reference proteome</keyword>
<dbReference type="Pfam" id="PF19939">
    <property type="entry name" value="DUF6401"/>
    <property type="match status" value="1"/>
</dbReference>